<sequence length="205" mass="21826">MRRTLLPIAAALALMTGLGSPAAAQDAEVDPQIFDKSIAERAAHSQGLEAANAQINVSDHPQKSLNTAAISADQGLMAVFAAEKPGGLEDRLTVSAEIRKHADAMLDAADAAERDVATLADRARDDSSMQSEAAQARVEAALTSYRESLAGEREISQHLTDIAARVEQPGEVDWEAIETQIAAIETLFQNRDALAQARKAASDRR</sequence>
<dbReference type="RefSeq" id="WP_310032858.1">
    <property type="nucleotide sequence ID" value="NZ_JAVDRL010000008.1"/>
</dbReference>
<reference evidence="2 3" key="1">
    <citation type="submission" date="2023-07" db="EMBL/GenBank/DDBJ databases">
        <title>Sorghum-associated microbial communities from plants grown in Nebraska, USA.</title>
        <authorList>
            <person name="Schachtman D."/>
        </authorList>
    </citation>
    <scope>NUCLEOTIDE SEQUENCE [LARGE SCALE GENOMIC DNA]</scope>
    <source>
        <strain evidence="2 3">DS2154</strain>
    </source>
</reference>
<gene>
    <name evidence="2" type="ORF">J2800_003115</name>
</gene>
<dbReference type="EMBL" id="JAVDRL010000008">
    <property type="protein sequence ID" value="MDR6532359.1"/>
    <property type="molecule type" value="Genomic_DNA"/>
</dbReference>
<evidence type="ECO:0008006" key="4">
    <source>
        <dbReference type="Google" id="ProtNLM"/>
    </source>
</evidence>
<evidence type="ECO:0000313" key="3">
    <source>
        <dbReference type="Proteomes" id="UP001262754"/>
    </source>
</evidence>
<name>A0ABU1N1P6_9CAUL</name>
<protein>
    <recommendedName>
        <fullName evidence="4">YfdX protein</fullName>
    </recommendedName>
</protein>
<evidence type="ECO:0000256" key="1">
    <source>
        <dbReference type="SAM" id="SignalP"/>
    </source>
</evidence>
<dbReference type="Proteomes" id="UP001262754">
    <property type="component" value="Unassembled WGS sequence"/>
</dbReference>
<feature type="signal peptide" evidence="1">
    <location>
        <begin position="1"/>
        <end position="24"/>
    </location>
</feature>
<keyword evidence="3" id="KW-1185">Reference proteome</keyword>
<comment type="caution">
    <text evidence="2">The sequence shown here is derived from an EMBL/GenBank/DDBJ whole genome shotgun (WGS) entry which is preliminary data.</text>
</comment>
<feature type="chain" id="PRO_5046706938" description="YfdX protein" evidence="1">
    <location>
        <begin position="25"/>
        <end position="205"/>
    </location>
</feature>
<evidence type="ECO:0000313" key="2">
    <source>
        <dbReference type="EMBL" id="MDR6532359.1"/>
    </source>
</evidence>
<accession>A0ABU1N1P6</accession>
<keyword evidence="1" id="KW-0732">Signal</keyword>
<organism evidence="2 3">
    <name type="scientific">Caulobacter rhizosphaerae</name>
    <dbReference type="NCBI Taxonomy" id="2010972"/>
    <lineage>
        <taxon>Bacteria</taxon>
        <taxon>Pseudomonadati</taxon>
        <taxon>Pseudomonadota</taxon>
        <taxon>Alphaproteobacteria</taxon>
        <taxon>Caulobacterales</taxon>
        <taxon>Caulobacteraceae</taxon>
        <taxon>Caulobacter</taxon>
    </lineage>
</organism>
<proteinExistence type="predicted"/>